<organism evidence="15 16">
    <name type="scientific">Diacronema lutheri</name>
    <name type="common">Unicellular marine alga</name>
    <name type="synonym">Monochrysis lutheri</name>
    <dbReference type="NCBI Taxonomy" id="2081491"/>
    <lineage>
        <taxon>Eukaryota</taxon>
        <taxon>Haptista</taxon>
        <taxon>Haptophyta</taxon>
        <taxon>Pavlovophyceae</taxon>
        <taxon>Pavlovales</taxon>
        <taxon>Pavlovaceae</taxon>
        <taxon>Diacronema</taxon>
    </lineage>
</organism>
<feature type="domain" description="Ion transport" evidence="13">
    <location>
        <begin position="78"/>
        <end position="311"/>
    </location>
</feature>
<evidence type="ECO:0000256" key="6">
    <source>
        <dbReference type="ARBA" id="ARBA00022958"/>
    </source>
</evidence>
<dbReference type="GO" id="GO:0005267">
    <property type="term" value="F:potassium channel activity"/>
    <property type="evidence" value="ECO:0007669"/>
    <property type="project" value="UniProtKB-KW"/>
</dbReference>
<dbReference type="OrthoDB" id="10035564at2759"/>
<evidence type="ECO:0000256" key="3">
    <source>
        <dbReference type="ARBA" id="ARBA00022538"/>
    </source>
</evidence>
<evidence type="ECO:0000256" key="7">
    <source>
        <dbReference type="ARBA" id="ARBA00022989"/>
    </source>
</evidence>
<dbReference type="SUPFAM" id="SSF81324">
    <property type="entry name" value="Voltage-gated potassium channels"/>
    <property type="match status" value="1"/>
</dbReference>
<reference evidence="15" key="1">
    <citation type="submission" date="2021-05" db="EMBL/GenBank/DDBJ databases">
        <title>The genome of the haptophyte Pavlova lutheri (Diacronema luteri, Pavlovales) - a model for lipid biosynthesis in eukaryotic algae.</title>
        <authorList>
            <person name="Hulatt C.J."/>
            <person name="Posewitz M.C."/>
        </authorList>
    </citation>
    <scope>NUCLEOTIDE SEQUENCE</scope>
    <source>
        <strain evidence="15">NIVA-4/92</strain>
    </source>
</reference>
<evidence type="ECO:0000313" key="15">
    <source>
        <dbReference type="EMBL" id="KAG8469763.1"/>
    </source>
</evidence>
<feature type="transmembrane region" description="Helical" evidence="12">
    <location>
        <begin position="270"/>
        <end position="287"/>
    </location>
</feature>
<feature type="domain" description="RCK N-terminal" evidence="14">
    <location>
        <begin position="336"/>
        <end position="460"/>
    </location>
</feature>
<accession>A0A8J6CJC2</accession>
<keyword evidence="10" id="KW-0407">Ion channel</keyword>
<dbReference type="EMBL" id="JAGTXO010000002">
    <property type="protein sequence ID" value="KAG8469763.1"/>
    <property type="molecule type" value="Genomic_DNA"/>
</dbReference>
<keyword evidence="9 12" id="KW-0472">Membrane</keyword>
<keyword evidence="4 12" id="KW-0812">Transmembrane</keyword>
<dbReference type="Proteomes" id="UP000751190">
    <property type="component" value="Unassembled WGS sequence"/>
</dbReference>
<keyword evidence="6" id="KW-0630">Potassium</keyword>
<dbReference type="Pfam" id="PF22614">
    <property type="entry name" value="Slo-like_RCK"/>
    <property type="match status" value="2"/>
</dbReference>
<feature type="transmembrane region" description="Helical" evidence="12">
    <location>
        <begin position="120"/>
        <end position="136"/>
    </location>
</feature>
<keyword evidence="16" id="KW-1185">Reference proteome</keyword>
<feature type="domain" description="RCK N-terminal" evidence="14">
    <location>
        <begin position="775"/>
        <end position="889"/>
    </location>
</feature>
<dbReference type="PANTHER" id="PTHR10027">
    <property type="entry name" value="CALCIUM-ACTIVATED POTASSIUM CHANNEL ALPHA CHAIN"/>
    <property type="match status" value="1"/>
</dbReference>
<evidence type="ECO:0000256" key="9">
    <source>
        <dbReference type="ARBA" id="ARBA00023136"/>
    </source>
</evidence>
<evidence type="ECO:0000313" key="16">
    <source>
        <dbReference type="Proteomes" id="UP000751190"/>
    </source>
</evidence>
<dbReference type="InterPro" id="IPR047871">
    <property type="entry name" value="K_chnl_Slo-like"/>
</dbReference>
<keyword evidence="2" id="KW-0813">Transport</keyword>
<feature type="region of interest" description="Disordered" evidence="11">
    <location>
        <begin position="973"/>
        <end position="994"/>
    </location>
</feature>
<keyword evidence="8" id="KW-0406">Ion transport</keyword>
<evidence type="ECO:0000256" key="1">
    <source>
        <dbReference type="ARBA" id="ARBA00004141"/>
    </source>
</evidence>
<evidence type="ECO:0000256" key="8">
    <source>
        <dbReference type="ARBA" id="ARBA00023065"/>
    </source>
</evidence>
<feature type="transmembrane region" description="Helical" evidence="12">
    <location>
        <begin position="238"/>
        <end position="258"/>
    </location>
</feature>
<feature type="region of interest" description="Disordered" evidence="11">
    <location>
        <begin position="672"/>
        <end position="698"/>
    </location>
</feature>
<dbReference type="Gene3D" id="3.40.50.720">
    <property type="entry name" value="NAD(P)-binding Rossmann-like Domain"/>
    <property type="match status" value="1"/>
</dbReference>
<dbReference type="InterPro" id="IPR027359">
    <property type="entry name" value="Volt_channel_dom_sf"/>
</dbReference>
<dbReference type="AlphaFoldDB" id="A0A8J6CJC2"/>
<evidence type="ECO:0000256" key="10">
    <source>
        <dbReference type="ARBA" id="ARBA00023303"/>
    </source>
</evidence>
<dbReference type="Gene3D" id="1.10.287.70">
    <property type="match status" value="1"/>
</dbReference>
<keyword evidence="7 12" id="KW-1133">Transmembrane helix</keyword>
<feature type="transmembrane region" description="Helical" evidence="12">
    <location>
        <begin position="82"/>
        <end position="100"/>
    </location>
</feature>
<comment type="caution">
    <text evidence="15">The sequence shown here is derived from an EMBL/GenBank/DDBJ whole genome shotgun (WGS) entry which is preliminary data.</text>
</comment>
<dbReference type="PANTHER" id="PTHR10027:SF10">
    <property type="entry name" value="SLOWPOKE 2, ISOFORM D"/>
    <property type="match status" value="1"/>
</dbReference>
<gene>
    <name evidence="15" type="ORF">KFE25_006218</name>
</gene>
<keyword evidence="5" id="KW-0631">Potassium channel</keyword>
<evidence type="ECO:0000256" key="4">
    <source>
        <dbReference type="ARBA" id="ARBA00022692"/>
    </source>
</evidence>
<dbReference type="Gene3D" id="1.20.120.350">
    <property type="entry name" value="Voltage-gated potassium channels. Chain C"/>
    <property type="match status" value="1"/>
</dbReference>
<feature type="transmembrane region" description="Helical" evidence="12">
    <location>
        <begin position="293"/>
        <end position="312"/>
    </location>
</feature>
<dbReference type="InterPro" id="IPR003148">
    <property type="entry name" value="RCK_N"/>
</dbReference>
<evidence type="ECO:0000256" key="5">
    <source>
        <dbReference type="ARBA" id="ARBA00022826"/>
    </source>
</evidence>
<proteinExistence type="predicted"/>
<keyword evidence="3" id="KW-0633">Potassium transport</keyword>
<evidence type="ECO:0000256" key="12">
    <source>
        <dbReference type="SAM" id="Phobius"/>
    </source>
</evidence>
<evidence type="ECO:0000259" key="14">
    <source>
        <dbReference type="Pfam" id="PF22614"/>
    </source>
</evidence>
<dbReference type="GO" id="GO:0016020">
    <property type="term" value="C:membrane"/>
    <property type="evidence" value="ECO:0007669"/>
    <property type="project" value="UniProtKB-SubCell"/>
</dbReference>
<comment type="subcellular location">
    <subcellularLocation>
        <location evidence="1">Membrane</location>
        <topology evidence="1">Multi-pass membrane protein</topology>
    </subcellularLocation>
</comment>
<evidence type="ECO:0000256" key="11">
    <source>
        <dbReference type="SAM" id="MobiDB-lite"/>
    </source>
</evidence>
<name>A0A8J6CJC2_DIALT</name>
<evidence type="ECO:0000256" key="2">
    <source>
        <dbReference type="ARBA" id="ARBA00022448"/>
    </source>
</evidence>
<evidence type="ECO:0000259" key="13">
    <source>
        <dbReference type="Pfam" id="PF00520"/>
    </source>
</evidence>
<dbReference type="Pfam" id="PF00520">
    <property type="entry name" value="Ion_trans"/>
    <property type="match status" value="1"/>
</dbReference>
<sequence>MFSDVSRSSRGRGGAVHARDALDEDGTARWAPKYLASLSQGDSEVLAIKRRLEVRYQLAETEWRVTLRWWLEHSQAGRMFEMLHSCLSVLSCAVYVALTYETEGTESDGLSNDFFSLSELIFVCVFLVDYVLRLLAFGARYALSLAGAIDLVTTIPALVPIISDFDTFSLDVEGPMATSTSAQGTSLLFLRFLRLNVRILRALRFLRVLRTVRFMRFSLGIIGHAATDKGNLNVRRQVTEMVLTALSIIFVAASLIQILEVDEGGVARFAWHDAFYLTVVTISTVGYGDLAPLTLEARLAICFIIMLSIVVIPKQTTKLINMVSDPVIYGKLPPQGSRHLVVSGNGCVTHATISQFLRALYAADNAALRSNVPFVVLLHHHKLPREIKQLLDERQFLDHVSFVRGSPLVVQDLMRTRVSSCEACFVLGDPGTDQYANEDATSLMVCLAVRSYCHDVPMVVQLLSASSIGDLNHTLDPSWPSVHAVNVVEMKNLMLAKACTVECFCCFITNLLVPPSSDASELRTDDLDDFNPHARAADAVRTAMSTVSEYARSASCRLLLAAAPAALDGIALHEVSLWLHLRLRATLVAIKSGEQRHAHRSLTLNPSMQRELHDGDVMYLVCRDEEAPAVVMRLTPESWRAELRETVALLHGRTARVWPGVRCVLRPTSDSMQSVAAHGGRGADEAQPPSPPRARARPFGPALGWPFGAASEQVAAGNGDAYADPAAMAALDLQKGTASASARRRLGALDLLAWRAERALPTVESLEPSVCAEWSRHVILSIHGGTLDWGGVAIFAGALRAASASTKLLILTFDRPEPQEWATILHSSPANVHWMKGSYTAKGHLARANVRAAKKLVIFVPPASQRSANGRQADLHLVDQQAVLAYLHLDGAFGSQRNPALVELEYFENVRFLRPGAHVSVSGGQTQPLSVIRRAGELLGARSARSGASAPRVADKAAPMLQQLGSSSAQASSSFSTNVEPIAPAATPSGTGAQHSYGIHEAHSNALHPVFGAGRVFSMRALDSLLNHAYLEPSIVDLIKQLSLPAAEDVFSQHRTRSVDGTARMHARHSSCLTTLSVPPHMAGQTFGALFENALMAHGIVCLALVSHAERVASGLMDKAALPCVITCPPSDRPLNKQDLVYVLTVSPAEALDEA</sequence>
<dbReference type="InterPro" id="IPR005821">
    <property type="entry name" value="Ion_trans_dom"/>
</dbReference>
<protein>
    <submittedName>
        <fullName evidence="15">Uncharacterized protein</fullName>
    </submittedName>
</protein>